<dbReference type="CDD" id="cd09631">
    <property type="entry name" value="DOMON_DOH"/>
    <property type="match status" value="1"/>
</dbReference>
<feature type="compositionally biased region" description="Basic and acidic residues" evidence="2">
    <location>
        <begin position="752"/>
        <end position="762"/>
    </location>
</feature>
<dbReference type="SMART" id="SM00664">
    <property type="entry name" value="DoH"/>
    <property type="match status" value="1"/>
</dbReference>
<accession>A0AAN9TEE5</accession>
<sequence length="1304" mass="145946">MIVNHDQLNHFVPNTDTQAASNYYGKFIGSLKQFHHALAGDVYVVDSRTLHIRNLNYDGEGPAAYFYVSNTKTPNENGIKLRDERGSAEPLKRYRKKHITLTLPEGKTISNIKWFYVWCDEFAVNFGDVKIPKNLDFPKPQKIGKLNGVHAVSSDNVVVVDAQTLLIPSFSYDGEAPDAKFWVGSGNKPTPQGVRVPDENGKEDPLRKYDRKTIVLTLPGDITIFDIGNFAIWCEAFTVDFGHIEFSKELNVPPSLKMLGVSPQSKLNCEILYDDLAFEVRWAVAGESIVIQLVAKLEKGEYMSFGLSGQIDRNVMIGGDVVVAWIDHETLNGYAYDYYLDAKSQCAGNRGSCPDVKLSPNTENIRLLNAALVNGYSIVTYQRPLRAYDEFDLPIYTNGSQAIIWAIGPLNSLQEVSYHSITSKGTTLIDFGRPPQWNCPIPESDASVANSDVNDNYESSTLAPAIDQARISTETTAKTRTSEREELETPKTTTRKQEATPAPVKREKPWDIPAIQCYEPEDGIFYAQMGPTGGKRGYSAITGHVGWGISWYINGLLIPEINVVRGKAYTFVVEGGLDPEIPAKYHPFYITDDPVGGYLYKTPEDRAKVRVFAGIVQNKNGEAMPTGTGRLCNWTPDPDQPSADEFASFGAYQRTLSLVCDHGDPGVVQWTPDEDTPDTVYYQCFSHRYLGWKINVHNTCDKEEAESEQVTTRVHLDEDNDRPDEPLVNPSNKVEIRVKASTSNITSARPSGLHDKRLESKNKAHSSPSYFKDAALSDFAENEQYILQDPYLPPPPYQKNFDYQSMQTTEPMKETKTITEPRKEYLKVSTPAKPHVEYPAKPQMEYSVNTTKAHFQPNMPKHKNYPHKEPYNMYKPPVPLAQFEYQVPAMRIHVIKHPKTGEPYEQAPPLHPQKHPNNRPYRHSMMFKKPVHKVIPYNYHPRPHNIPSKPTEPLVSGSIPVRSVITPPSRTILPKVPPTKLVSHVPQPSLKKPSYLVSRKREEPKPPSQALANRIEDHAERKYPGGFDPNSIVIESGFKPIIPSASEPQNPAQDRMTEDVEDYVEQEVSSSNTKESMVVAEASTADNSTSTDHDAKNPFAGKEPEQFEPIFIPSPVIDEQRRKKKPVGPVIDHQHFEVKVSKPDQKIAYVWPNDEAHQNGVHNIRDVYYNFNLAPNTIASSHTFKTFEKPDAPAVSGTAQSGTFENFHSSALDESNYKVSHGGYKVTETFDNSSLINGTDVAATDNTKQKSGQNFKYKVKYIPVGYGVQDTAAEDLDSKIIIQVPDTNDSSTTSTNSSITTTTS</sequence>
<dbReference type="SMART" id="SM00686">
    <property type="entry name" value="DM13"/>
    <property type="match status" value="2"/>
</dbReference>
<dbReference type="Proteomes" id="UP001367676">
    <property type="component" value="Unassembled WGS sequence"/>
</dbReference>
<dbReference type="Pfam" id="PF03351">
    <property type="entry name" value="DOMON"/>
    <property type="match status" value="1"/>
</dbReference>
<evidence type="ECO:0000259" key="3">
    <source>
        <dbReference type="PROSITE" id="PS50836"/>
    </source>
</evidence>
<gene>
    <name evidence="5" type="ORF">V9T40_003948</name>
</gene>
<evidence type="ECO:0000313" key="6">
    <source>
        <dbReference type="Proteomes" id="UP001367676"/>
    </source>
</evidence>
<keyword evidence="1" id="KW-0677">Repeat</keyword>
<dbReference type="PROSITE" id="PS51549">
    <property type="entry name" value="DM13"/>
    <property type="match status" value="2"/>
</dbReference>
<reference evidence="5 6" key="1">
    <citation type="submission" date="2024-03" db="EMBL/GenBank/DDBJ databases">
        <title>Adaptation during the transition from Ophiocordyceps entomopathogen to insect associate is accompanied by gene loss and intensified selection.</title>
        <authorList>
            <person name="Ward C.M."/>
            <person name="Onetto C.A."/>
            <person name="Borneman A.R."/>
        </authorList>
    </citation>
    <scope>NUCLEOTIDE SEQUENCE [LARGE SCALE GENOMIC DNA]</scope>
    <source>
        <strain evidence="5">AWRI1</strain>
        <tissue evidence="5">Single Adult Female</tissue>
    </source>
</reference>
<feature type="domain" description="DM13" evidence="4">
    <location>
        <begin position="25"/>
        <end position="132"/>
    </location>
</feature>
<protein>
    <recommendedName>
        <fullName evidence="7">Protein Skeletor</fullName>
    </recommendedName>
</protein>
<dbReference type="InterPro" id="IPR005018">
    <property type="entry name" value="DOMON_domain"/>
</dbReference>
<feature type="domain" description="DM13" evidence="4">
    <location>
        <begin position="140"/>
        <end position="247"/>
    </location>
</feature>
<dbReference type="InterPro" id="IPR045266">
    <property type="entry name" value="DOH_DOMON"/>
</dbReference>
<evidence type="ECO:0008006" key="7">
    <source>
        <dbReference type="Google" id="ProtNLM"/>
    </source>
</evidence>
<evidence type="ECO:0000256" key="1">
    <source>
        <dbReference type="ARBA" id="ARBA00022737"/>
    </source>
</evidence>
<keyword evidence="6" id="KW-1185">Reference proteome</keyword>
<feature type="domain" description="DOMON" evidence="3">
    <location>
        <begin position="276"/>
        <end position="408"/>
    </location>
</feature>
<comment type="caution">
    <text evidence="5">The sequence shown here is derived from an EMBL/GenBank/DDBJ whole genome shotgun (WGS) entry which is preliminary data.</text>
</comment>
<feature type="region of interest" description="Disordered" evidence="2">
    <location>
        <begin position="472"/>
        <end position="506"/>
    </location>
</feature>
<dbReference type="PANTHER" id="PTHR24036:SF13">
    <property type="entry name" value="PROTEIN SKELETOR, ISOFORMS D_E"/>
    <property type="match status" value="1"/>
</dbReference>
<dbReference type="Pfam" id="PF10517">
    <property type="entry name" value="DM13"/>
    <property type="match status" value="2"/>
</dbReference>
<feature type="compositionally biased region" description="Basic and acidic residues" evidence="2">
    <location>
        <begin position="480"/>
        <end position="489"/>
    </location>
</feature>
<dbReference type="InterPro" id="IPR052126">
    <property type="entry name" value="Spindle_Org/Thrombomodulin"/>
</dbReference>
<evidence type="ECO:0000313" key="5">
    <source>
        <dbReference type="EMBL" id="KAK7586072.1"/>
    </source>
</evidence>
<dbReference type="PANTHER" id="PTHR24036">
    <property type="entry name" value="SKELETOR-RELATED"/>
    <property type="match status" value="1"/>
</dbReference>
<name>A0AAN9TEE5_9HEMI</name>
<evidence type="ECO:0000259" key="4">
    <source>
        <dbReference type="PROSITE" id="PS51549"/>
    </source>
</evidence>
<dbReference type="PROSITE" id="PS50836">
    <property type="entry name" value="DOMON"/>
    <property type="match status" value="1"/>
</dbReference>
<feature type="region of interest" description="Disordered" evidence="2">
    <location>
        <begin position="1083"/>
        <end position="1102"/>
    </location>
</feature>
<dbReference type="InterPro" id="IPR019545">
    <property type="entry name" value="DM13_domain"/>
</dbReference>
<evidence type="ECO:0000256" key="2">
    <source>
        <dbReference type="SAM" id="MobiDB-lite"/>
    </source>
</evidence>
<feature type="compositionally biased region" description="Polar residues" evidence="2">
    <location>
        <begin position="740"/>
        <end position="749"/>
    </location>
</feature>
<feature type="region of interest" description="Disordered" evidence="2">
    <location>
        <begin position="1041"/>
        <end position="1077"/>
    </location>
</feature>
<dbReference type="Pfam" id="PF25489">
    <property type="entry name" value="At5g54830"/>
    <property type="match status" value="1"/>
</dbReference>
<dbReference type="InterPro" id="IPR057443">
    <property type="entry name" value="At5g54830-like"/>
</dbReference>
<proteinExistence type="predicted"/>
<organism evidence="5 6">
    <name type="scientific">Parthenolecanium corni</name>
    <dbReference type="NCBI Taxonomy" id="536013"/>
    <lineage>
        <taxon>Eukaryota</taxon>
        <taxon>Metazoa</taxon>
        <taxon>Ecdysozoa</taxon>
        <taxon>Arthropoda</taxon>
        <taxon>Hexapoda</taxon>
        <taxon>Insecta</taxon>
        <taxon>Pterygota</taxon>
        <taxon>Neoptera</taxon>
        <taxon>Paraneoptera</taxon>
        <taxon>Hemiptera</taxon>
        <taxon>Sternorrhyncha</taxon>
        <taxon>Coccoidea</taxon>
        <taxon>Coccidae</taxon>
        <taxon>Parthenolecanium</taxon>
    </lineage>
</organism>
<dbReference type="EMBL" id="JBBCAQ010000027">
    <property type="protein sequence ID" value="KAK7586072.1"/>
    <property type="molecule type" value="Genomic_DNA"/>
</dbReference>
<feature type="region of interest" description="Disordered" evidence="2">
    <location>
        <begin position="705"/>
        <end position="767"/>
    </location>
</feature>
<feature type="region of interest" description="Disordered" evidence="2">
    <location>
        <begin position="975"/>
        <end position="1010"/>
    </location>
</feature>